<name>A0A6A7C8B0_9PEZI</name>
<organism evidence="1 2">
    <name type="scientific">Piedraia hortae CBS 480.64</name>
    <dbReference type="NCBI Taxonomy" id="1314780"/>
    <lineage>
        <taxon>Eukaryota</taxon>
        <taxon>Fungi</taxon>
        <taxon>Dikarya</taxon>
        <taxon>Ascomycota</taxon>
        <taxon>Pezizomycotina</taxon>
        <taxon>Dothideomycetes</taxon>
        <taxon>Dothideomycetidae</taxon>
        <taxon>Capnodiales</taxon>
        <taxon>Piedraiaceae</taxon>
        <taxon>Piedraia</taxon>
    </lineage>
</organism>
<gene>
    <name evidence="1" type="ORF">K470DRAFT_254628</name>
</gene>
<protein>
    <submittedName>
        <fullName evidence="1">Uncharacterized protein</fullName>
    </submittedName>
</protein>
<evidence type="ECO:0000313" key="2">
    <source>
        <dbReference type="Proteomes" id="UP000799421"/>
    </source>
</evidence>
<accession>A0A6A7C8B0</accession>
<dbReference type="EMBL" id="MU005959">
    <property type="protein sequence ID" value="KAF2863734.1"/>
    <property type="molecule type" value="Genomic_DNA"/>
</dbReference>
<reference evidence="1" key="1">
    <citation type="journal article" date="2020" name="Stud. Mycol.">
        <title>101 Dothideomycetes genomes: a test case for predicting lifestyles and emergence of pathogens.</title>
        <authorList>
            <person name="Haridas S."/>
            <person name="Albert R."/>
            <person name="Binder M."/>
            <person name="Bloem J."/>
            <person name="Labutti K."/>
            <person name="Salamov A."/>
            <person name="Andreopoulos B."/>
            <person name="Baker S."/>
            <person name="Barry K."/>
            <person name="Bills G."/>
            <person name="Bluhm B."/>
            <person name="Cannon C."/>
            <person name="Castanera R."/>
            <person name="Culley D."/>
            <person name="Daum C."/>
            <person name="Ezra D."/>
            <person name="Gonzalez J."/>
            <person name="Henrissat B."/>
            <person name="Kuo A."/>
            <person name="Liang C."/>
            <person name="Lipzen A."/>
            <person name="Lutzoni F."/>
            <person name="Magnuson J."/>
            <person name="Mondo S."/>
            <person name="Nolan M."/>
            <person name="Ohm R."/>
            <person name="Pangilinan J."/>
            <person name="Park H.-J."/>
            <person name="Ramirez L."/>
            <person name="Alfaro M."/>
            <person name="Sun H."/>
            <person name="Tritt A."/>
            <person name="Yoshinaga Y."/>
            <person name="Zwiers L.-H."/>
            <person name="Turgeon B."/>
            <person name="Goodwin S."/>
            <person name="Spatafora J."/>
            <person name="Crous P."/>
            <person name="Grigoriev I."/>
        </authorList>
    </citation>
    <scope>NUCLEOTIDE SEQUENCE</scope>
    <source>
        <strain evidence="1">CBS 480.64</strain>
    </source>
</reference>
<proteinExistence type="predicted"/>
<sequence length="61" mass="7179">MRPHRASVWYRRLQLSGRILPCDVPIKIWAFNDRPRGFAQARTSARLDQMRWNCDAPIARG</sequence>
<dbReference type="Proteomes" id="UP000799421">
    <property type="component" value="Unassembled WGS sequence"/>
</dbReference>
<keyword evidence="2" id="KW-1185">Reference proteome</keyword>
<evidence type="ECO:0000313" key="1">
    <source>
        <dbReference type="EMBL" id="KAF2863734.1"/>
    </source>
</evidence>
<dbReference type="AlphaFoldDB" id="A0A6A7C8B0"/>